<dbReference type="Proteomes" id="UP000225108">
    <property type="component" value="Unassembled WGS sequence"/>
</dbReference>
<sequence length="333" mass="34639">MKIWRVREFGTPTEVLELQDVPVPAPGENEALVRVLAANLGLPDRMMTEGRYFMTPSLPITPGQEMVGIVEAAGPGYPFSVGDRIIGLTQFSGGFGGLAEYCLSPGDGAVLAPPSMSDEQAASFLGTAHIGYVGLHDRARLLPDETLLVLGGSGGVGSTAIQIGKALGAKVIATARGNEKVDFCSQQGADEVIDLGVENLVDAIDKLTDGAGVDVVFDTVGGPLIGDAFKSLRIGGRLVLIGFAGALAFPEISVLDILVSGVSVTGALHTVRTAEERDGASVRLNGWHERGLISIPVVRVCGFLEVPKAVETMGKSAMGKTIVRVSESPFAES</sequence>
<dbReference type="SUPFAM" id="SSF51735">
    <property type="entry name" value="NAD(P)-binding Rossmann-fold domains"/>
    <property type="match status" value="1"/>
</dbReference>
<dbReference type="Gene3D" id="3.40.50.720">
    <property type="entry name" value="NAD(P)-binding Rossmann-like Domain"/>
    <property type="match status" value="1"/>
</dbReference>
<comment type="caution">
    <text evidence="2">The sequence shown here is derived from an EMBL/GenBank/DDBJ whole genome shotgun (WGS) entry which is preliminary data.</text>
</comment>
<accession>A0A2G3PMQ4</accession>
<reference evidence="2 3" key="1">
    <citation type="submission" date="2017-10" db="EMBL/GenBank/DDBJ databases">
        <title>The draft genome sequence of Williamsia sp. BULT 1.1 isolated from the semi-arid grassland soils from South Africa.</title>
        <authorList>
            <person name="Kabwe M.H."/>
            <person name="Govender N."/>
            <person name="Mutseka Lunga P."/>
            <person name="Vikram S."/>
            <person name="Makhalanyane T.P."/>
        </authorList>
    </citation>
    <scope>NUCLEOTIDE SEQUENCE [LARGE SCALE GENOMIC DNA]</scope>
    <source>
        <strain evidence="2 3">BULT 1.1</strain>
    </source>
</reference>
<dbReference type="PROSITE" id="PS01162">
    <property type="entry name" value="QOR_ZETA_CRYSTAL"/>
    <property type="match status" value="1"/>
</dbReference>
<dbReference type="InterPro" id="IPR011032">
    <property type="entry name" value="GroES-like_sf"/>
</dbReference>
<dbReference type="PANTHER" id="PTHR43677">
    <property type="entry name" value="SHORT-CHAIN DEHYDROGENASE/REDUCTASE"/>
    <property type="match status" value="1"/>
</dbReference>
<proteinExistence type="predicted"/>
<dbReference type="InterPro" id="IPR013149">
    <property type="entry name" value="ADH-like_C"/>
</dbReference>
<dbReference type="Pfam" id="PF00107">
    <property type="entry name" value="ADH_zinc_N"/>
    <property type="match status" value="1"/>
</dbReference>
<organism evidence="2 3">
    <name type="scientific">Williamsia marianensis</name>
    <dbReference type="NCBI Taxonomy" id="85044"/>
    <lineage>
        <taxon>Bacteria</taxon>
        <taxon>Bacillati</taxon>
        <taxon>Actinomycetota</taxon>
        <taxon>Actinomycetes</taxon>
        <taxon>Mycobacteriales</taxon>
        <taxon>Nocardiaceae</taxon>
        <taxon>Williamsia</taxon>
    </lineage>
</organism>
<evidence type="ECO:0000259" key="1">
    <source>
        <dbReference type="SMART" id="SM00829"/>
    </source>
</evidence>
<dbReference type="Pfam" id="PF08240">
    <property type="entry name" value="ADH_N"/>
    <property type="match status" value="1"/>
</dbReference>
<dbReference type="SUPFAM" id="SSF50129">
    <property type="entry name" value="GroES-like"/>
    <property type="match status" value="1"/>
</dbReference>
<dbReference type="InterPro" id="IPR020843">
    <property type="entry name" value="ER"/>
</dbReference>
<dbReference type="PANTHER" id="PTHR43677:SF4">
    <property type="entry name" value="QUINONE OXIDOREDUCTASE-LIKE PROTEIN 2"/>
    <property type="match status" value="1"/>
</dbReference>
<dbReference type="InterPro" id="IPR002364">
    <property type="entry name" value="Quin_OxRdtase/zeta-crystal_CS"/>
</dbReference>
<dbReference type="InterPro" id="IPR036291">
    <property type="entry name" value="NAD(P)-bd_dom_sf"/>
</dbReference>
<dbReference type="InterPro" id="IPR013154">
    <property type="entry name" value="ADH-like_N"/>
</dbReference>
<protein>
    <submittedName>
        <fullName evidence="2">Oxidoreductase</fullName>
    </submittedName>
</protein>
<dbReference type="GO" id="GO:0008270">
    <property type="term" value="F:zinc ion binding"/>
    <property type="evidence" value="ECO:0007669"/>
    <property type="project" value="InterPro"/>
</dbReference>
<gene>
    <name evidence="2" type="ORF">CSW57_13075</name>
</gene>
<feature type="domain" description="Enoyl reductase (ER)" evidence="1">
    <location>
        <begin position="10"/>
        <end position="323"/>
    </location>
</feature>
<dbReference type="RefSeq" id="WP_099383123.1">
    <property type="nucleotide sequence ID" value="NZ_PEBD01000008.1"/>
</dbReference>
<evidence type="ECO:0000313" key="2">
    <source>
        <dbReference type="EMBL" id="PHV67128.1"/>
    </source>
</evidence>
<dbReference type="SMART" id="SM00829">
    <property type="entry name" value="PKS_ER"/>
    <property type="match status" value="1"/>
</dbReference>
<dbReference type="Gene3D" id="3.90.180.10">
    <property type="entry name" value="Medium-chain alcohol dehydrogenases, catalytic domain"/>
    <property type="match status" value="1"/>
</dbReference>
<dbReference type="InterPro" id="IPR051397">
    <property type="entry name" value="Zn-ADH-like_protein"/>
</dbReference>
<dbReference type="GO" id="GO:0016491">
    <property type="term" value="F:oxidoreductase activity"/>
    <property type="evidence" value="ECO:0007669"/>
    <property type="project" value="InterPro"/>
</dbReference>
<evidence type="ECO:0000313" key="3">
    <source>
        <dbReference type="Proteomes" id="UP000225108"/>
    </source>
</evidence>
<dbReference type="AlphaFoldDB" id="A0A2G3PMQ4"/>
<dbReference type="EMBL" id="PEBD01000008">
    <property type="protein sequence ID" value="PHV67128.1"/>
    <property type="molecule type" value="Genomic_DNA"/>
</dbReference>
<name>A0A2G3PMQ4_WILMA</name>